<dbReference type="STRING" id="9913.ENSBTAP00000064524"/>
<evidence type="ECO:0000256" key="3">
    <source>
        <dbReference type="ARBA" id="ARBA00022475"/>
    </source>
</evidence>
<reference evidence="15" key="1">
    <citation type="submission" date="2018-03" db="EMBL/GenBank/DDBJ databases">
        <title>ARS-UCD1.2.</title>
        <authorList>
            <person name="Rosen B.D."/>
            <person name="Bickhart D.M."/>
            <person name="Koren S."/>
            <person name="Schnabel R.D."/>
            <person name="Hall R."/>
            <person name="Zimin A."/>
            <person name="Dreischer C."/>
            <person name="Schultheiss S."/>
            <person name="Schroeder S.G."/>
            <person name="Elsik C.G."/>
            <person name="Couldrey C."/>
            <person name="Liu G.E."/>
            <person name="Van Tassell C.P."/>
            <person name="Phillippy A.M."/>
            <person name="Smith T.P.L."/>
            <person name="Medrano J.F."/>
        </authorList>
    </citation>
    <scope>NUCLEOTIDE SEQUENCE [LARGE SCALE GENOMIC DNA]</scope>
    <source>
        <strain evidence="15">Hereford</strain>
    </source>
</reference>
<evidence type="ECO:0000256" key="1">
    <source>
        <dbReference type="ARBA" id="ARBA00003929"/>
    </source>
</evidence>
<keyword evidence="9 13" id="KW-0472">Membrane</keyword>
<keyword evidence="8 12" id="KW-0297">G-protein coupled receptor</keyword>
<comment type="function">
    <text evidence="1">Putative odorant or sperm cell receptor.</text>
</comment>
<dbReference type="CDD" id="cd15912">
    <property type="entry name" value="7tmA_OR6C-like"/>
    <property type="match status" value="1"/>
</dbReference>
<feature type="domain" description="G-protein coupled receptors family 1 profile" evidence="14">
    <location>
        <begin position="39"/>
        <end position="288"/>
    </location>
</feature>
<evidence type="ECO:0000256" key="2">
    <source>
        <dbReference type="ARBA" id="ARBA00004651"/>
    </source>
</evidence>
<dbReference type="SUPFAM" id="SSF81321">
    <property type="entry name" value="Family A G protein-coupled receptor-like"/>
    <property type="match status" value="1"/>
</dbReference>
<dbReference type="PRINTS" id="PR00245">
    <property type="entry name" value="OLFACTORYR"/>
</dbReference>
<dbReference type="InterPro" id="IPR000276">
    <property type="entry name" value="GPCR_Rhodpsn"/>
</dbReference>
<dbReference type="InterPro" id="IPR047132">
    <property type="entry name" value="Olfact_rcpt_6C-like"/>
</dbReference>
<dbReference type="GeneTree" id="ENSGT01140000282532"/>
<feature type="transmembrane region" description="Helical" evidence="13">
    <location>
        <begin position="23"/>
        <end position="49"/>
    </location>
</feature>
<keyword evidence="16" id="KW-1185">Reference proteome</keyword>
<comment type="subcellular location">
    <subcellularLocation>
        <location evidence="2 13">Cell membrane</location>
        <topology evidence="2 13">Multi-pass membrane protein</topology>
    </subcellularLocation>
</comment>
<dbReference type="GO" id="GO:0004984">
    <property type="term" value="F:olfactory receptor activity"/>
    <property type="evidence" value="ECO:0000318"/>
    <property type="project" value="GO_Central"/>
</dbReference>
<dbReference type="RefSeq" id="NP_001376909.1">
    <property type="nucleotide sequence ID" value="NM_001389980.1"/>
</dbReference>
<keyword evidence="4 13" id="KW-0716">Sensory transduction</keyword>
<dbReference type="Ensembl" id="ENSBTAT00000072181.1">
    <property type="protein sequence ID" value="ENSBTAP00000064524.1"/>
    <property type="gene ID" value="ENSBTAG00000052738.1"/>
</dbReference>
<keyword evidence="5 12" id="KW-0812">Transmembrane</keyword>
<evidence type="ECO:0000256" key="10">
    <source>
        <dbReference type="ARBA" id="ARBA00023170"/>
    </source>
</evidence>
<feature type="transmembrane region" description="Helical" evidence="13">
    <location>
        <begin position="91"/>
        <end position="118"/>
    </location>
</feature>
<proteinExistence type="inferred from homology"/>
<keyword evidence="10 12" id="KW-0675">Receptor</keyword>
<dbReference type="GO" id="GO:0005886">
    <property type="term" value="C:plasma membrane"/>
    <property type="evidence" value="ECO:0007669"/>
    <property type="project" value="UniProtKB-SubCell"/>
</dbReference>
<dbReference type="GeneID" id="515967"/>
<reference evidence="15" key="3">
    <citation type="submission" date="2025-09" db="UniProtKB">
        <authorList>
            <consortium name="Ensembl"/>
        </authorList>
    </citation>
    <scope>IDENTIFICATION</scope>
    <source>
        <strain evidence="15">Hereford</strain>
    </source>
</reference>
<dbReference type="InParanoid" id="A0A3Q1M415"/>
<dbReference type="PROSITE" id="PS50262">
    <property type="entry name" value="G_PROTEIN_RECEP_F1_2"/>
    <property type="match status" value="1"/>
</dbReference>
<evidence type="ECO:0000256" key="11">
    <source>
        <dbReference type="ARBA" id="ARBA00023224"/>
    </source>
</evidence>
<evidence type="ECO:0000256" key="13">
    <source>
        <dbReference type="RuleBase" id="RU363047"/>
    </source>
</evidence>
<evidence type="ECO:0000256" key="4">
    <source>
        <dbReference type="ARBA" id="ARBA00022606"/>
    </source>
</evidence>
<dbReference type="OrthoDB" id="9902777at2759"/>
<feature type="transmembrane region" description="Helical" evidence="13">
    <location>
        <begin position="61"/>
        <end position="85"/>
    </location>
</feature>
<feature type="transmembrane region" description="Helical" evidence="13">
    <location>
        <begin position="138"/>
        <end position="160"/>
    </location>
</feature>
<dbReference type="PRINTS" id="PR00237">
    <property type="entry name" value="GPCRRHODOPSN"/>
</dbReference>
<organism evidence="15 16">
    <name type="scientific">Bos taurus</name>
    <name type="common">Bovine</name>
    <dbReference type="NCBI Taxonomy" id="9913"/>
    <lineage>
        <taxon>Eukaryota</taxon>
        <taxon>Metazoa</taxon>
        <taxon>Chordata</taxon>
        <taxon>Craniata</taxon>
        <taxon>Vertebrata</taxon>
        <taxon>Euteleostomi</taxon>
        <taxon>Mammalia</taxon>
        <taxon>Eutheria</taxon>
        <taxon>Laurasiatheria</taxon>
        <taxon>Artiodactyla</taxon>
        <taxon>Ruminantia</taxon>
        <taxon>Pecora</taxon>
        <taxon>Bovidae</taxon>
        <taxon>Bovinae</taxon>
        <taxon>Bos</taxon>
    </lineage>
</organism>
<dbReference type="Gene3D" id="1.20.1070.10">
    <property type="entry name" value="Rhodopsin 7-helix transmembrane proteins"/>
    <property type="match status" value="1"/>
</dbReference>
<dbReference type="PROSITE" id="PS00237">
    <property type="entry name" value="G_PROTEIN_RECEP_F1_1"/>
    <property type="match status" value="1"/>
</dbReference>
<dbReference type="InterPro" id="IPR017452">
    <property type="entry name" value="GPCR_Rhodpsn_7TM"/>
</dbReference>
<dbReference type="InterPro" id="IPR000725">
    <property type="entry name" value="Olfact_rcpt"/>
</dbReference>
<dbReference type="FunFam" id="1.20.1070.10:FF:000013">
    <property type="entry name" value="Olfactory receptor"/>
    <property type="match status" value="1"/>
</dbReference>
<name>A0A3Q1M415_BOVIN</name>
<dbReference type="Proteomes" id="UP000009136">
    <property type="component" value="Chromosome 5"/>
</dbReference>
<dbReference type="PANTHER" id="PTHR26454">
    <property type="entry name" value="OLFACTORY RECEPTOR"/>
    <property type="match status" value="1"/>
</dbReference>
<dbReference type="GO" id="GO:0004930">
    <property type="term" value="F:G protein-coupled receptor activity"/>
    <property type="evidence" value="ECO:0007669"/>
    <property type="project" value="UniProtKB-KW"/>
</dbReference>
<dbReference type="Bgee" id="ENSBTAG00000052738">
    <property type="expression patterns" value="Expressed in cumulus cell"/>
</dbReference>
<gene>
    <name evidence="15" type="primary">OR6C8</name>
</gene>
<dbReference type="PaxDb" id="9913-ENSBTAP00000055263"/>
<dbReference type="PANTHER" id="PTHR26454:SF16">
    <property type="entry name" value="OLFACTORY RECEPTOR 2AP1"/>
    <property type="match status" value="1"/>
</dbReference>
<dbReference type="OMA" id="GTFNKGV"/>
<evidence type="ECO:0000256" key="8">
    <source>
        <dbReference type="ARBA" id="ARBA00023040"/>
    </source>
</evidence>
<sequence length="314" mass="35445">MKNKTVLTEFILLGLTDVPELQVMVFIFLFLTYLLSIIGNLTILILTLLDSHLQTSMYFFLRNFSFLEISFTSIFIPRVLISITIGNKSISFAGCFAECFFAIFLGATEFYLLAAMSYDRYVAVCKPLHYTTTMSSKVCTQLVLCSWLAGLMVIISPITLMSQQDFCESNRLNHYFCDYEPLRELSCSDTNLIQKVAFLVASVTLVVTLVLVILSYTSIIRTILKLPSVHQRTNAFSTCSSHLVVISLSYGSCFFIYVKPTAKEVDTFNKGVALLSTSAAPLLNPFIYTLRNQQVKQAFKDTVQKLVNLKEFHN</sequence>
<evidence type="ECO:0000259" key="14">
    <source>
        <dbReference type="PROSITE" id="PS50262"/>
    </source>
</evidence>
<evidence type="ECO:0000256" key="7">
    <source>
        <dbReference type="ARBA" id="ARBA00022989"/>
    </source>
</evidence>
<dbReference type="VEuPathDB" id="HostDB:ENSBTAG00000052738"/>
<keyword evidence="6 13" id="KW-0552">Olfaction</keyword>
<evidence type="ECO:0000256" key="6">
    <source>
        <dbReference type="ARBA" id="ARBA00022725"/>
    </source>
</evidence>
<comment type="similarity">
    <text evidence="12">Belongs to the G-protein coupled receptor 1 family.</text>
</comment>
<dbReference type="CTD" id="258315"/>
<feature type="transmembrane region" description="Helical" evidence="13">
    <location>
        <begin position="270"/>
        <end position="290"/>
    </location>
</feature>
<evidence type="ECO:0000313" key="15">
    <source>
        <dbReference type="Ensembl" id="ENSBTAP00000064524.1"/>
    </source>
</evidence>
<keyword evidence="7 13" id="KW-1133">Transmembrane helix</keyword>
<dbReference type="Pfam" id="PF13853">
    <property type="entry name" value="7tm_4"/>
    <property type="match status" value="1"/>
</dbReference>
<dbReference type="KEGG" id="bta:515967"/>
<keyword evidence="3 13" id="KW-1003">Cell membrane</keyword>
<keyword evidence="11 12" id="KW-0807">Transducer</keyword>
<reference evidence="15" key="2">
    <citation type="submission" date="2025-08" db="UniProtKB">
        <authorList>
            <consortium name="Ensembl"/>
        </authorList>
    </citation>
    <scope>IDENTIFICATION</scope>
    <source>
        <strain evidence="15">Hereford</strain>
    </source>
</reference>
<evidence type="ECO:0000313" key="16">
    <source>
        <dbReference type="Proteomes" id="UP000009136"/>
    </source>
</evidence>
<evidence type="ECO:0000256" key="12">
    <source>
        <dbReference type="RuleBase" id="RU000688"/>
    </source>
</evidence>
<protein>
    <recommendedName>
        <fullName evidence="13">Olfactory receptor</fullName>
    </recommendedName>
</protein>
<evidence type="ECO:0000256" key="9">
    <source>
        <dbReference type="ARBA" id="ARBA00023136"/>
    </source>
</evidence>
<evidence type="ECO:0000256" key="5">
    <source>
        <dbReference type="ARBA" id="ARBA00022692"/>
    </source>
</evidence>
<feature type="transmembrane region" description="Helical" evidence="13">
    <location>
        <begin position="192"/>
        <end position="214"/>
    </location>
</feature>
<accession>A0A3Q1M415</accession>
<dbReference type="AlphaFoldDB" id="A0A3Q1M415"/>
<feature type="transmembrane region" description="Helical" evidence="13">
    <location>
        <begin position="235"/>
        <end position="258"/>
    </location>
</feature>